<keyword evidence="1" id="KW-1133">Transmembrane helix</keyword>
<evidence type="ECO:0000256" key="1">
    <source>
        <dbReference type="SAM" id="Phobius"/>
    </source>
</evidence>
<keyword evidence="3" id="KW-1185">Reference proteome</keyword>
<accession>A0A1H9R081</accession>
<dbReference type="EMBL" id="FOGI01000004">
    <property type="protein sequence ID" value="SER65479.1"/>
    <property type="molecule type" value="Genomic_DNA"/>
</dbReference>
<sequence length="48" mass="4962">MTQVSTTTTLAFLGTATFLGLVVHWSLAAVLAILACTTVASLGVRTRP</sequence>
<evidence type="ECO:0000313" key="2">
    <source>
        <dbReference type="EMBL" id="SER65479.1"/>
    </source>
</evidence>
<evidence type="ECO:0000313" key="3">
    <source>
        <dbReference type="Proteomes" id="UP000199051"/>
    </source>
</evidence>
<keyword evidence="1" id="KW-0472">Membrane</keyword>
<reference evidence="3" key="1">
    <citation type="submission" date="2016-10" db="EMBL/GenBank/DDBJ databases">
        <authorList>
            <person name="Varghese N."/>
            <person name="Submissions S."/>
        </authorList>
    </citation>
    <scope>NUCLEOTIDE SEQUENCE [LARGE SCALE GENOMIC DNA]</scope>
    <source>
        <strain evidence="3">DSM 44260</strain>
    </source>
</reference>
<gene>
    <name evidence="2" type="ORF">SAMN04487818_104493</name>
</gene>
<dbReference type="STRING" id="155974.SAMN04487818_104493"/>
<dbReference type="RefSeq" id="WP_177215521.1">
    <property type="nucleotide sequence ID" value="NZ_FOGI01000004.1"/>
</dbReference>
<organism evidence="2 3">
    <name type="scientific">Actinokineospora terrae</name>
    <dbReference type="NCBI Taxonomy" id="155974"/>
    <lineage>
        <taxon>Bacteria</taxon>
        <taxon>Bacillati</taxon>
        <taxon>Actinomycetota</taxon>
        <taxon>Actinomycetes</taxon>
        <taxon>Pseudonocardiales</taxon>
        <taxon>Pseudonocardiaceae</taxon>
        <taxon>Actinokineospora</taxon>
    </lineage>
</organism>
<name>A0A1H9R081_9PSEU</name>
<feature type="transmembrane region" description="Helical" evidence="1">
    <location>
        <begin position="22"/>
        <end position="44"/>
    </location>
</feature>
<protein>
    <submittedName>
        <fullName evidence="2">Uncharacterized protein</fullName>
    </submittedName>
</protein>
<dbReference type="AlphaFoldDB" id="A0A1H9R081"/>
<dbReference type="Proteomes" id="UP000199051">
    <property type="component" value="Unassembled WGS sequence"/>
</dbReference>
<proteinExistence type="predicted"/>
<keyword evidence="1" id="KW-0812">Transmembrane</keyword>